<feature type="signal peptide" evidence="1">
    <location>
        <begin position="1"/>
        <end position="17"/>
    </location>
</feature>
<dbReference type="Pfam" id="PF05699">
    <property type="entry name" value="Dimer_Tnp_hAT"/>
    <property type="match status" value="1"/>
</dbReference>
<reference evidence="3" key="1">
    <citation type="submission" date="2020-03" db="EMBL/GenBank/DDBJ databases">
        <title>Hybrid Assembly of Korean Phytophthora infestans isolates.</title>
        <authorList>
            <person name="Prokchorchik M."/>
            <person name="Lee Y."/>
            <person name="Seo J."/>
            <person name="Cho J.-H."/>
            <person name="Park Y.-E."/>
            <person name="Jang D.-C."/>
            <person name="Im J.-S."/>
            <person name="Choi J.-G."/>
            <person name="Park H.-J."/>
            <person name="Lee G.-B."/>
            <person name="Lee Y.-G."/>
            <person name="Hong S.-Y."/>
            <person name="Cho K."/>
            <person name="Sohn K.H."/>
        </authorList>
    </citation>
    <scope>NUCLEOTIDE SEQUENCE</scope>
    <source>
        <strain evidence="3">KR_2_A2</strain>
    </source>
</reference>
<feature type="chain" id="PRO_5035714296" evidence="1">
    <location>
        <begin position="18"/>
        <end position="296"/>
    </location>
</feature>
<gene>
    <name evidence="3" type="ORF">GN958_ATG05058</name>
</gene>
<dbReference type="EMBL" id="JAACNO010000693">
    <property type="protein sequence ID" value="KAF4145741.1"/>
    <property type="molecule type" value="Genomic_DNA"/>
</dbReference>
<evidence type="ECO:0000313" key="3">
    <source>
        <dbReference type="EMBL" id="KAF4145741.1"/>
    </source>
</evidence>
<name>A0A8S9UYN5_PHYIN</name>
<sequence>MLLALFLHPLHVRVAVAIHKESPSLRFLERLCGYGIYYYRRYAGIANESDIEGLAADLHAWYRGVFVRSSIVQFSGDVGQYWSFAGDIRADSKLPKLAAIILSIAVNTATCERYFSELAAIHTALKNRKSIEKARKFLLIRQTIRRRDKVASEGKEIVEIKRIVAAAEREHVGNCDMGTPITLEELEEKHVIAHQDVPSEDTTEYWQDILNVLDGNESILDETSIDEDDELEQNIFEGFEEAIPEPDTTEFPQTNVKTFPQETKLTGIRGQKFSLTTLFPSERTFGLTPYVTSLSA</sequence>
<dbReference type="AlphaFoldDB" id="A0A8S9UYN5"/>
<dbReference type="GO" id="GO:0046983">
    <property type="term" value="F:protein dimerization activity"/>
    <property type="evidence" value="ECO:0007669"/>
    <property type="project" value="InterPro"/>
</dbReference>
<organism evidence="3 4">
    <name type="scientific">Phytophthora infestans</name>
    <name type="common">Potato late blight agent</name>
    <name type="synonym">Botrytis infestans</name>
    <dbReference type="NCBI Taxonomy" id="4787"/>
    <lineage>
        <taxon>Eukaryota</taxon>
        <taxon>Sar</taxon>
        <taxon>Stramenopiles</taxon>
        <taxon>Oomycota</taxon>
        <taxon>Peronosporomycetes</taxon>
        <taxon>Peronosporales</taxon>
        <taxon>Peronosporaceae</taxon>
        <taxon>Phytophthora</taxon>
    </lineage>
</organism>
<comment type="caution">
    <text evidence="3">The sequence shown here is derived from an EMBL/GenBank/DDBJ whole genome shotgun (WGS) entry which is preliminary data.</text>
</comment>
<accession>A0A8S9UYN5</accession>
<evidence type="ECO:0000256" key="1">
    <source>
        <dbReference type="SAM" id="SignalP"/>
    </source>
</evidence>
<evidence type="ECO:0000313" key="4">
    <source>
        <dbReference type="Proteomes" id="UP000704712"/>
    </source>
</evidence>
<keyword evidence="1" id="KW-0732">Signal</keyword>
<dbReference type="InterPro" id="IPR008906">
    <property type="entry name" value="HATC_C_dom"/>
</dbReference>
<evidence type="ECO:0000259" key="2">
    <source>
        <dbReference type="Pfam" id="PF05699"/>
    </source>
</evidence>
<protein>
    <submittedName>
        <fullName evidence="3">HAT family C-terminal dimerization region</fullName>
    </submittedName>
</protein>
<dbReference type="Proteomes" id="UP000704712">
    <property type="component" value="Unassembled WGS sequence"/>
</dbReference>
<dbReference type="InterPro" id="IPR012337">
    <property type="entry name" value="RNaseH-like_sf"/>
</dbReference>
<proteinExistence type="predicted"/>
<feature type="domain" description="HAT C-terminal dimerisation" evidence="2">
    <location>
        <begin position="77"/>
        <end position="133"/>
    </location>
</feature>
<dbReference type="SUPFAM" id="SSF53098">
    <property type="entry name" value="Ribonuclease H-like"/>
    <property type="match status" value="1"/>
</dbReference>